<proteinExistence type="predicted"/>
<evidence type="ECO:0000313" key="1">
    <source>
        <dbReference type="EMBL" id="DAD20517.1"/>
    </source>
</evidence>
<keyword evidence="2" id="KW-1185">Reference proteome</keyword>
<sequence>MVLLDGQVPMHYMVASLVTIPLSVRLSSSLNHRGQSSSRKD</sequence>
<gene>
    <name evidence="1" type="ORF">HUJ06_021980</name>
</gene>
<evidence type="ECO:0000313" key="2">
    <source>
        <dbReference type="Proteomes" id="UP000607653"/>
    </source>
</evidence>
<comment type="caution">
    <text evidence="1">The sequence shown here is derived from an EMBL/GenBank/DDBJ whole genome shotgun (WGS) entry which is preliminary data.</text>
</comment>
<reference evidence="1 2" key="1">
    <citation type="journal article" date="2020" name="Mol. Biol. Evol.">
        <title>Distinct Expression and Methylation Patterns for Genes with Different Fates following a Single Whole-Genome Duplication in Flowering Plants.</title>
        <authorList>
            <person name="Shi T."/>
            <person name="Rahmani R.S."/>
            <person name="Gugger P.F."/>
            <person name="Wang M."/>
            <person name="Li H."/>
            <person name="Zhang Y."/>
            <person name="Li Z."/>
            <person name="Wang Q."/>
            <person name="Van de Peer Y."/>
            <person name="Marchal K."/>
            <person name="Chen J."/>
        </authorList>
    </citation>
    <scope>NUCLEOTIDE SEQUENCE [LARGE SCALE GENOMIC DNA]</scope>
    <source>
        <tissue evidence="1">Leaf</tissue>
    </source>
</reference>
<organism evidence="1 2">
    <name type="scientific">Nelumbo nucifera</name>
    <name type="common">Sacred lotus</name>
    <dbReference type="NCBI Taxonomy" id="4432"/>
    <lineage>
        <taxon>Eukaryota</taxon>
        <taxon>Viridiplantae</taxon>
        <taxon>Streptophyta</taxon>
        <taxon>Embryophyta</taxon>
        <taxon>Tracheophyta</taxon>
        <taxon>Spermatophyta</taxon>
        <taxon>Magnoliopsida</taxon>
        <taxon>Proteales</taxon>
        <taxon>Nelumbonaceae</taxon>
        <taxon>Nelumbo</taxon>
    </lineage>
</organism>
<accession>A0A822XJQ3</accession>
<dbReference type="EMBL" id="DUZY01000001">
    <property type="protein sequence ID" value="DAD20517.1"/>
    <property type="molecule type" value="Genomic_DNA"/>
</dbReference>
<dbReference type="AlphaFoldDB" id="A0A822XJQ3"/>
<dbReference type="Proteomes" id="UP000607653">
    <property type="component" value="Unassembled WGS sequence"/>
</dbReference>
<name>A0A822XJQ3_NELNU</name>
<protein>
    <submittedName>
        <fullName evidence="1">Uncharacterized protein</fullName>
    </submittedName>
</protein>